<evidence type="ECO:0000256" key="1">
    <source>
        <dbReference type="SAM" id="MobiDB-lite"/>
    </source>
</evidence>
<protein>
    <submittedName>
        <fullName evidence="2">Uncharacterized protein</fullName>
    </submittedName>
</protein>
<dbReference type="AlphaFoldDB" id="A0A8H5Y2B1"/>
<proteinExistence type="predicted"/>
<sequence>MAGIDTGNNLCSVSSQNSLLLQLPPSLKLHQPLQVPDPAAKFDAAYQTSTQSTIGSMYITQSDTYYVYVLSEGRKSHRSGWHTMSSAQDSADPGGQPDPLRQAIAANAYLARAESMLKVLQKIIEDAHDDPVKTIATVCWLIISMGMELKSIKDQFQQDPNVSPMLRQMVRKVDSIAGGRVENPPFSKRIGSETSSVSDKMRSVEADAESEEVTQKVLKTERE</sequence>
<dbReference type="Proteomes" id="UP000544331">
    <property type="component" value="Unassembled WGS sequence"/>
</dbReference>
<comment type="caution">
    <text evidence="2">The sequence shown here is derived from an EMBL/GenBank/DDBJ whole genome shotgun (WGS) entry which is preliminary data.</text>
</comment>
<accession>A0A8H5Y2B1</accession>
<dbReference type="EMBL" id="JAAOAN010000522">
    <property type="protein sequence ID" value="KAF5704224.1"/>
    <property type="molecule type" value="Genomic_DNA"/>
</dbReference>
<organism evidence="2 3">
    <name type="scientific">Fusarium mundagurra</name>
    <dbReference type="NCBI Taxonomy" id="1567541"/>
    <lineage>
        <taxon>Eukaryota</taxon>
        <taxon>Fungi</taxon>
        <taxon>Dikarya</taxon>
        <taxon>Ascomycota</taxon>
        <taxon>Pezizomycotina</taxon>
        <taxon>Sordariomycetes</taxon>
        <taxon>Hypocreomycetidae</taxon>
        <taxon>Hypocreales</taxon>
        <taxon>Nectriaceae</taxon>
        <taxon>Fusarium</taxon>
        <taxon>Fusarium fujikuroi species complex</taxon>
    </lineage>
</organism>
<feature type="region of interest" description="Disordered" evidence="1">
    <location>
        <begin position="78"/>
        <end position="99"/>
    </location>
</feature>
<dbReference type="OrthoDB" id="5105156at2759"/>
<feature type="region of interest" description="Disordered" evidence="1">
    <location>
        <begin position="178"/>
        <end position="223"/>
    </location>
</feature>
<evidence type="ECO:0000313" key="3">
    <source>
        <dbReference type="Proteomes" id="UP000544331"/>
    </source>
</evidence>
<name>A0A8H5Y2B1_9HYPO</name>
<reference evidence="2 3" key="1">
    <citation type="submission" date="2020-05" db="EMBL/GenBank/DDBJ databases">
        <title>Identification and distribution of gene clusters putatively required for synthesis of sphingolipid metabolism inhibitors in phylogenetically diverse species of the filamentous fungus Fusarium.</title>
        <authorList>
            <person name="Kim H.-S."/>
            <person name="Busman M."/>
            <person name="Brown D.W."/>
            <person name="Divon H."/>
            <person name="Uhlig S."/>
            <person name="Proctor R.H."/>
        </authorList>
    </citation>
    <scope>NUCLEOTIDE SEQUENCE [LARGE SCALE GENOMIC DNA]</scope>
    <source>
        <strain evidence="2 3">NRRL 66235</strain>
    </source>
</reference>
<evidence type="ECO:0000313" key="2">
    <source>
        <dbReference type="EMBL" id="KAF5704224.1"/>
    </source>
</evidence>
<keyword evidence="3" id="KW-1185">Reference proteome</keyword>
<gene>
    <name evidence="2" type="ORF">FMUND_12631</name>
</gene>